<dbReference type="EMBL" id="FMXN01000015">
    <property type="protein sequence ID" value="SDB51150.1"/>
    <property type="molecule type" value="Genomic_DNA"/>
</dbReference>
<protein>
    <recommendedName>
        <fullName evidence="4">Flp pilus-assembly TadE/G-like</fullName>
    </recommendedName>
</protein>
<dbReference type="STRING" id="1159017.SAMN02927930_02008"/>
<sequence>MMKLPSRATKFTSAAGYVSILTLPVIAAVLLLLLGSATQQHRIQRQWYLQSAADTMVLSAATIMAREFNLLAIVNRALIANQVTHGQLLGLSSWYSHLATAALRLATVSSVIPYVNVITRYLATMMQRLEQPLQMMIQAALSMQQVVETVLQTSQWLIRSSFAMLIPQTLAEIARQQQLTHQPWVLLHSPGVVEFPWLWWRAVTPTSATNDEHLFADMVTASQDPFSQNRSYRWFDAGLVKVEKTGGSDLQVEQYGRWSWQALDTVAVHINLLFTRQEIPWGYGAAYQTNAITRLTHDGFGRSRAINRRTSSMALSRQKNYGVIQAPHYFNQTALAPSQWPSVILQFDGVVAKAGLQFSRPEPIPRKDGRQERANLFNPLWEPELQPLQASEKLILERFI</sequence>
<evidence type="ECO:0000313" key="2">
    <source>
        <dbReference type="EMBL" id="SDB51150.1"/>
    </source>
</evidence>
<feature type="transmembrane region" description="Helical" evidence="1">
    <location>
        <begin position="14"/>
        <end position="34"/>
    </location>
</feature>
<name>A0A1G6E1C7_9GAMM</name>
<organism evidence="2 3">
    <name type="scientific">Pseudidiomarina indica</name>
    <dbReference type="NCBI Taxonomy" id="1159017"/>
    <lineage>
        <taxon>Bacteria</taxon>
        <taxon>Pseudomonadati</taxon>
        <taxon>Pseudomonadota</taxon>
        <taxon>Gammaproteobacteria</taxon>
        <taxon>Alteromonadales</taxon>
        <taxon>Idiomarinaceae</taxon>
        <taxon>Pseudidiomarina</taxon>
    </lineage>
</organism>
<reference evidence="3" key="1">
    <citation type="submission" date="2016-10" db="EMBL/GenBank/DDBJ databases">
        <authorList>
            <person name="Varghese N."/>
            <person name="Submissions S."/>
        </authorList>
    </citation>
    <scope>NUCLEOTIDE SEQUENCE [LARGE SCALE GENOMIC DNA]</scope>
    <source>
        <strain evidence="3">CGMCC 1.10824</strain>
    </source>
</reference>
<accession>A0A1G6E1C7</accession>
<evidence type="ECO:0000313" key="3">
    <source>
        <dbReference type="Proteomes" id="UP000199626"/>
    </source>
</evidence>
<gene>
    <name evidence="2" type="ORF">SAMN02927930_02008</name>
</gene>
<keyword evidence="1" id="KW-0812">Transmembrane</keyword>
<evidence type="ECO:0000256" key="1">
    <source>
        <dbReference type="SAM" id="Phobius"/>
    </source>
</evidence>
<keyword evidence="3" id="KW-1185">Reference proteome</keyword>
<keyword evidence="1" id="KW-1133">Transmembrane helix</keyword>
<dbReference type="Proteomes" id="UP000199626">
    <property type="component" value="Unassembled WGS sequence"/>
</dbReference>
<dbReference type="AlphaFoldDB" id="A0A1G6E1C7"/>
<evidence type="ECO:0008006" key="4">
    <source>
        <dbReference type="Google" id="ProtNLM"/>
    </source>
</evidence>
<keyword evidence="1" id="KW-0472">Membrane</keyword>
<proteinExistence type="predicted"/>